<accession>Q4V446</accession>
<dbReference type="Bgee" id="FBgn0259241">
    <property type="expression patterns" value="Expressed in lamina monopolar neuron L3 (Drosophila) in insect head and 66 other cell types or tissues"/>
</dbReference>
<dbReference type="EMBL" id="BT023176">
    <property type="protein sequence ID" value="AAY55592.1"/>
    <property type="molecule type" value="mRNA"/>
</dbReference>
<reference evidence="4 10" key="9">
    <citation type="journal article" date="2007" name="Science">
        <title>The Release 5.1 annotation of Drosophila melanogaster heterochromatin.</title>
        <authorList>
            <person name="Smith C.D."/>
            <person name="Shu S."/>
            <person name="Mungall C.J."/>
            <person name="Karpen G.H."/>
        </authorList>
    </citation>
    <scope>NUCLEOTIDE SEQUENCE [LARGE SCALE GENOMIC DNA]</scope>
    <source>
        <strain evidence="10">Berkeley</strain>
    </source>
</reference>
<dbReference type="PROSITE" id="PS00524">
    <property type="entry name" value="SMB_1"/>
    <property type="match status" value="1"/>
</dbReference>
<dbReference type="SUPFAM" id="SSF90188">
    <property type="entry name" value="Somatomedin B domain"/>
    <property type="match status" value="1"/>
</dbReference>
<dbReference type="InterPro" id="IPR039942">
    <property type="entry name" value="SBSPO"/>
</dbReference>
<dbReference type="PANTHER" id="PTHR20920">
    <property type="entry name" value="RPE-SPONDIN"/>
    <property type="match status" value="1"/>
</dbReference>
<reference evidence="4 10" key="10">
    <citation type="journal article" date="2007" name="Science">
        <title>Sequence finishing and mapping of Drosophila melanogaster heterochromatin.</title>
        <authorList>
            <person name="Hoskins R.A."/>
            <person name="Carlson J.W."/>
            <person name="Kennedy C."/>
            <person name="Acevedo D."/>
            <person name="Evans-Holm M."/>
            <person name="Frise E."/>
            <person name="Wan K.H."/>
            <person name="Park S."/>
            <person name="Mendez-Lago M."/>
            <person name="Rossi F."/>
            <person name="Villasante A."/>
            <person name="Dimitri P."/>
            <person name="Karpen G.H."/>
            <person name="Celniker S.E."/>
        </authorList>
    </citation>
    <scope>NUCLEOTIDE SEQUENCE [LARGE SCALE GENOMIC DNA]</scope>
    <source>
        <strain evidence="10">Berkeley</strain>
    </source>
</reference>
<sequence length="113" mass="12241">MSLLLLLLAVILPQRQLLPFVSGGSCREAQLCCNGRDSSCVVQKAPINAIIEDLSDKPCYCDHACLKLGDCCDDFKDHCGGVFRRRKLKSIHLAAGNCHKHGSVKNAAAMAMI</sequence>
<keyword evidence="2" id="KW-0732">Signal</keyword>
<dbReference type="CTD" id="32033"/>
<dbReference type="InterPro" id="IPR036024">
    <property type="entry name" value="Somatomedin_B-like_dom_sf"/>
</dbReference>
<dbReference type="Gene3D" id="4.10.410.20">
    <property type="match status" value="1"/>
</dbReference>
<reference evidence="4" key="11">
    <citation type="journal article" date="2015" name="G3 (Bethesda)">
        <title>Gene Model Annotations for Drosophila melanogaster: Impact of High-Throughput Data.</title>
        <authorList>
            <consortium name="FlyBase Consortium"/>
            <person name="Matthews B.B."/>
            <person name="Dos Santos G."/>
            <person name="Crosby M.A."/>
            <person name="Emmert D.B."/>
            <person name="St Pierre S.E."/>
            <person name="Gramates L.S."/>
            <person name="Zhou P."/>
            <person name="Schroeder A.J."/>
            <person name="Falls K."/>
            <person name="Strelets V."/>
            <person name="Russo S.M."/>
            <person name="Gelbart W.M."/>
            <person name="null"/>
        </authorList>
    </citation>
    <scope>NUCLEOTIDE SEQUENCE</scope>
</reference>
<evidence type="ECO:0000256" key="2">
    <source>
        <dbReference type="SAM" id="SignalP"/>
    </source>
</evidence>
<evidence type="ECO:0000313" key="7">
    <source>
        <dbReference type="EMBL" id="AAY55592.1"/>
    </source>
</evidence>
<dbReference type="SMR" id="Q4V446"/>
<dbReference type="EMBL" id="BT023160">
    <property type="protein sequence ID" value="AAY55576.1"/>
    <property type="molecule type" value="mRNA"/>
</dbReference>
<reference evidence="10" key="4">
    <citation type="journal article" date="2002" name="Genome Biol.">
        <title>The transposable elements of the Drosophila melanogaster euchromatin: a genomics perspective.</title>
        <authorList>
            <person name="Kaminker J.S."/>
            <person name="Bergman C.M."/>
            <person name="Kronmiller B."/>
            <person name="Carlson J."/>
            <person name="Svirskas R."/>
            <person name="Patel S."/>
            <person name="Frise E."/>
            <person name="Wheeler D.A."/>
            <person name="Lewis S.E."/>
            <person name="Rubin G.M."/>
            <person name="Ashburner M."/>
            <person name="Celniker S.E."/>
        </authorList>
    </citation>
    <scope>NUCLEOTIDE SEQUENCE [LARGE SCALE GENOMIC DNA]</scope>
    <source>
        <strain evidence="10">Berkeley</strain>
    </source>
</reference>
<dbReference type="HOGENOM" id="CLU_171321_0_0_1"/>
<organism evidence="6">
    <name type="scientific">Drosophila melanogaster</name>
    <name type="common">Fruit fly</name>
    <dbReference type="NCBI Taxonomy" id="7227"/>
    <lineage>
        <taxon>Eukaryota</taxon>
        <taxon>Metazoa</taxon>
        <taxon>Ecdysozoa</taxon>
        <taxon>Arthropoda</taxon>
        <taxon>Hexapoda</taxon>
        <taxon>Insecta</taxon>
        <taxon>Pterygota</taxon>
        <taxon>Neoptera</taxon>
        <taxon>Endopterygota</taxon>
        <taxon>Diptera</taxon>
        <taxon>Brachycera</taxon>
        <taxon>Muscomorpha</taxon>
        <taxon>Ephydroidea</taxon>
        <taxon>Drosophilidae</taxon>
        <taxon>Drosophila</taxon>
        <taxon>Sophophora</taxon>
    </lineage>
</organism>
<proteinExistence type="evidence at transcript level"/>
<keyword evidence="1" id="KW-1015">Disulfide bond</keyword>
<accession>Q9VZ42</accession>
<dbReference type="DNASU" id="32033"/>
<dbReference type="AlphaFoldDB" id="Q4V446"/>
<feature type="signal peptide" evidence="2">
    <location>
        <begin position="1"/>
        <end position="23"/>
    </location>
</feature>
<dbReference type="GeneID" id="32033"/>
<evidence type="ECO:0000313" key="9">
    <source>
        <dbReference type="FlyBase" id="FBgn0259241"/>
    </source>
</evidence>
<dbReference type="Proteomes" id="UP000000803">
    <property type="component" value="Chromosome X"/>
</dbReference>
<name>Q4V446_DROME</name>
<reference evidence="10" key="3">
    <citation type="journal article" date="2002" name="Genome Biol.">
        <title>Annotation of the Drosophila melanogaster euchromatic genome: a systematic review.</title>
        <authorList>
            <person name="Misra S."/>
            <person name="Crosby M.A."/>
            <person name="Mungall C.J."/>
            <person name="Matthews B.B."/>
            <person name="Campbell K.S."/>
            <person name="Hradecky P."/>
            <person name="Huang Y."/>
            <person name="Kaminker J.S."/>
            <person name="Millburn G.H."/>
            <person name="Prochnik S.E."/>
            <person name="Smith C.D."/>
            <person name="Tupy J.L."/>
            <person name="Whitfied E.J."/>
            <person name="Bayraktaroglu L."/>
            <person name="Berman B.P."/>
            <person name="Bettencourt B.R."/>
            <person name="Celniker S.E."/>
            <person name="de Grey A.D."/>
            <person name="Drysdale R.A."/>
            <person name="Harris N.L."/>
            <person name="Richter J."/>
            <person name="Russo S."/>
            <person name="Schroeder A.J."/>
            <person name="Shu S.Q."/>
            <person name="Stapleton M."/>
            <person name="Yamada C."/>
            <person name="Ashburner M."/>
            <person name="Gelbart W.M."/>
            <person name="Rubin G.M."/>
            <person name="Lewis S.E."/>
        </authorList>
    </citation>
    <scope>GENOME REANNOTATION</scope>
    <source>
        <strain evidence="10">Berkeley</strain>
    </source>
</reference>
<dbReference type="AGR" id="FB:FBgn0259241"/>
<evidence type="ECO:0000313" key="4">
    <source>
        <dbReference type="EMBL" id="AAF47986.2"/>
    </source>
</evidence>
<evidence type="ECO:0000313" key="8">
    <source>
        <dbReference type="EMBL" id="AAY55605.1"/>
    </source>
</evidence>
<evidence type="ECO:0000313" key="5">
    <source>
        <dbReference type="EMBL" id="AAY55561.1"/>
    </source>
</evidence>
<keyword evidence="10" id="KW-1185">Reference proteome</keyword>
<dbReference type="EMBL" id="AE014298">
    <property type="protein sequence ID" value="AAF47986.2"/>
    <property type="molecule type" value="Genomic_DNA"/>
</dbReference>
<dbReference type="BioGRID-ORCS" id="32033">
    <property type="hits" value="0 hits in 1 CRISPR screen"/>
</dbReference>
<evidence type="ECO:0000259" key="3">
    <source>
        <dbReference type="PROSITE" id="PS50958"/>
    </source>
</evidence>
<reference evidence="6" key="7">
    <citation type="submission" date="2005-05" db="EMBL/GenBank/DDBJ databases">
        <authorList>
            <person name="Stapleton M."/>
            <person name="Carlson J."/>
            <person name="Chavez C."/>
            <person name="Frise E."/>
            <person name="George R."/>
            <person name="Pacleb J."/>
            <person name="Park S."/>
            <person name="Wan K."/>
            <person name="Yu C."/>
            <person name="Celniker S."/>
        </authorList>
    </citation>
    <scope>NUCLEOTIDE SEQUENCE</scope>
</reference>
<evidence type="ECO:0000313" key="6">
    <source>
        <dbReference type="EMBL" id="AAY55576.1"/>
    </source>
</evidence>
<feature type="chain" id="PRO_5015097672" evidence="2">
    <location>
        <begin position="24"/>
        <end position="113"/>
    </location>
</feature>
<dbReference type="ExpressionAtlas" id="Q4V446">
    <property type="expression patterns" value="baseline and differential"/>
</dbReference>
<reference evidence="4 10" key="5">
    <citation type="journal article" date="2002" name="Genome Biol.">
        <title>Heterochromatic sequences in a Drosophila whole-genome shotgun assembly.</title>
        <authorList>
            <person name="Hoskins R.A."/>
            <person name="Smith C.D."/>
            <person name="Carlson J.W."/>
            <person name="Carvalho A.B."/>
            <person name="Halpern A."/>
            <person name="Kaminker J.S."/>
            <person name="Kennedy C."/>
            <person name="Mungall C.J."/>
            <person name="Sullivan B.A."/>
            <person name="Sutton G.G."/>
            <person name="Yasuhara J.C."/>
            <person name="Wakimoto B.T."/>
            <person name="Myers E.W."/>
            <person name="Celniker S.E."/>
            <person name="Rubin G.M."/>
            <person name="Karpen G.H."/>
        </authorList>
    </citation>
    <scope>NUCLEOTIDE SEQUENCE [LARGE SCALE GENOMIC DNA]</scope>
    <source>
        <strain evidence="10">Berkeley</strain>
    </source>
</reference>
<gene>
    <name evidence="4 9" type="primary">vex</name>
    <name evidence="4" type="synonym">CG15204</name>
    <name evidence="4" type="synonym">Dmel\CG42339</name>
    <name evidence="6" type="ORF">CG12626</name>
    <name evidence="4 9" type="ORF">CG42339</name>
    <name evidence="4" type="ORF">Dmel_CG42339</name>
</gene>
<dbReference type="RefSeq" id="NP_652466.2">
    <property type="nucleotide sequence ID" value="NM_144209.3"/>
</dbReference>
<reference evidence="4" key="13">
    <citation type="journal article" date="2015" name="Genome Res.">
        <title>The Release 6 reference sequence of the Drosophila melanogaster genome.</title>
        <authorList>
            <person name="Hoskins R.A."/>
            <person name="Carlson J.W."/>
            <person name="Wan K.H."/>
            <person name="Park S."/>
            <person name="Mendez I."/>
            <person name="Galle S.E."/>
            <person name="Booth B.W."/>
            <person name="Pfeiffer B.D."/>
            <person name="George R.A."/>
            <person name="Svirskas R."/>
            <person name="Krzywinski M."/>
            <person name="Schein J."/>
            <person name="Accardo M.C."/>
            <person name="Damia E."/>
            <person name="Messina G."/>
            <person name="Mendez-Lago M."/>
            <person name="de Pablos B."/>
            <person name="Demakova O.V."/>
            <person name="Andreyeva E.N."/>
            <person name="Boldyreva L.V."/>
            <person name="Marra M."/>
            <person name="Carvalho A.B."/>
            <person name="Dimitri P."/>
            <person name="Villasante A."/>
            <person name="Zhimulev I.F."/>
            <person name="Rubin G.M."/>
            <person name="Karpen G.H."/>
            <person name="Celniker S.E."/>
        </authorList>
    </citation>
    <scope>NUCLEOTIDE SEQUENCE</scope>
</reference>
<dbReference type="PANTHER" id="PTHR20920:SF5">
    <property type="entry name" value="SMB DOMAIN-CONTAINING PROTEIN"/>
    <property type="match status" value="1"/>
</dbReference>
<protein>
    <submittedName>
        <fullName evidence="8">IP03234p</fullName>
    </submittedName>
    <submittedName>
        <fullName evidence="7">IP03334p</fullName>
    </submittedName>
    <submittedName>
        <fullName evidence="6">IP03434p</fullName>
    </submittedName>
    <submittedName>
        <fullName evidence="5">IP03534p</fullName>
    </submittedName>
    <submittedName>
        <fullName evidence="4">Vexed, isoform A</fullName>
    </submittedName>
</protein>
<dbReference type="EMBL" id="BT023145">
    <property type="protein sequence ID" value="AAY55561.1"/>
    <property type="molecule type" value="mRNA"/>
</dbReference>
<reference evidence="4 10" key="6">
    <citation type="journal article" date="2005" name="PLoS Comput. Biol.">
        <title>Combined evidence annotation of transposable elements in genome sequences.</title>
        <authorList>
            <person name="Quesneville H."/>
            <person name="Bergman C.M."/>
            <person name="Andrieu O."/>
            <person name="Autard D."/>
            <person name="Nouaud D."/>
            <person name="Ashburner M."/>
            <person name="Anxolabehere D."/>
        </authorList>
    </citation>
    <scope>NUCLEOTIDE SEQUENCE [LARGE SCALE GENOMIC DNA]</scope>
    <source>
        <strain evidence="10">Berkeley</strain>
    </source>
</reference>
<dbReference type="InterPro" id="IPR001212">
    <property type="entry name" value="Somatomedin_B_dom"/>
</dbReference>
<dbReference type="Pfam" id="PF01033">
    <property type="entry name" value="Somatomedin_B"/>
    <property type="match status" value="1"/>
</dbReference>
<reference evidence="4 10" key="1">
    <citation type="journal article" date="2000" name="Science">
        <title>The genome sequence of Drosophila melanogaster.</title>
        <authorList>
            <person name="Adams M.D."/>
            <person name="Celniker S.E."/>
            <person name="Holt R.A."/>
            <person name="Evans C.A."/>
            <person name="Gocayne J.D."/>
            <person name="Amanatides P.G."/>
            <person name="Scherer S.E."/>
            <person name="Li P.W."/>
            <person name="Hoskins R.A."/>
            <person name="Galle R.F."/>
            <person name="George R.A."/>
            <person name="Lewis S.E."/>
            <person name="Richards S."/>
            <person name="Ashburner M."/>
            <person name="Henderson S.N."/>
            <person name="Sutton G.G."/>
            <person name="Wortman J.R."/>
            <person name="Yandell M.D."/>
            <person name="Zhang Q."/>
            <person name="Chen L.X."/>
            <person name="Brandon R.C."/>
            <person name="Rogers Y.H."/>
            <person name="Blazej R.G."/>
            <person name="Champe M."/>
            <person name="Pfeiffer B.D."/>
            <person name="Wan K.H."/>
            <person name="Doyle C."/>
            <person name="Baxter E.G."/>
            <person name="Helt G."/>
            <person name="Nelson C.R."/>
            <person name="Gabor G.L."/>
            <person name="Abril J.F."/>
            <person name="Agbayani A."/>
            <person name="An H.J."/>
            <person name="Andrews-Pfannkoch C."/>
            <person name="Baldwin D."/>
            <person name="Ballew R.M."/>
            <person name="Basu A."/>
            <person name="Baxendale J."/>
            <person name="Bayraktaroglu L."/>
            <person name="Beasley E.M."/>
            <person name="Beeson K.Y."/>
            <person name="Benos P.V."/>
            <person name="Berman B.P."/>
            <person name="Bhandari D."/>
            <person name="Bolshakov S."/>
            <person name="Borkova D."/>
            <person name="Botchan M.R."/>
            <person name="Bouck J."/>
            <person name="Brokstein P."/>
            <person name="Brottier P."/>
            <person name="Burtis K.C."/>
            <person name="Busam D.A."/>
            <person name="Butler H."/>
            <person name="Cadieu E."/>
            <person name="Center A."/>
            <person name="Chandra I."/>
            <person name="Cherry J.M."/>
            <person name="Cawley S."/>
            <person name="Dahlke C."/>
            <person name="Davenport L.B."/>
            <person name="Davies P."/>
            <person name="de Pablos B."/>
            <person name="Delcher A."/>
            <person name="Deng Z."/>
            <person name="Mays A.D."/>
            <person name="Dew I."/>
            <person name="Dietz S.M."/>
            <person name="Dodson K."/>
            <person name="Doup L.E."/>
            <person name="Downes M."/>
            <person name="Dugan-Rocha S."/>
            <person name="Dunkov B.C."/>
            <person name="Dunn P."/>
            <person name="Durbin K.J."/>
            <person name="Evangelista C.C."/>
            <person name="Ferraz C."/>
            <person name="Ferriera S."/>
            <person name="Fleischmann W."/>
            <person name="Fosler C."/>
            <person name="Gabrielian A.E."/>
            <person name="Garg N.S."/>
            <person name="Gelbart W.M."/>
            <person name="Glasser K."/>
            <person name="Glodek A."/>
            <person name="Gong F."/>
            <person name="Gorrell J.H."/>
            <person name="Gu Z."/>
            <person name="Guan P."/>
            <person name="Harris M."/>
            <person name="Harris N.L."/>
            <person name="Harvey D."/>
            <person name="Heiman T.J."/>
            <person name="Hernandez J.R."/>
            <person name="Houck J."/>
            <person name="Hostin D."/>
            <person name="Houston K.A."/>
            <person name="Howland T.J."/>
            <person name="Wei M.H."/>
            <person name="Ibegwam C."/>
            <person name="Jalali M."/>
            <person name="Kalush F."/>
            <person name="Karpen G.H."/>
            <person name="Ke Z."/>
            <person name="Kennison J.A."/>
            <person name="Ketchum K.A."/>
            <person name="Kimmel B.E."/>
            <person name="Kodira C.D."/>
            <person name="Kraft C."/>
            <person name="Kravitz S."/>
            <person name="Kulp D."/>
            <person name="Lai Z."/>
            <person name="Lasko P."/>
            <person name="Lei Y."/>
            <person name="Levitsky A.A."/>
            <person name="Li J."/>
            <person name="Li Z."/>
            <person name="Liang Y."/>
            <person name="Lin X."/>
            <person name="Liu X."/>
            <person name="Mattei B."/>
            <person name="McIntosh T.C."/>
            <person name="McLeod M.P."/>
            <person name="McPherson D."/>
            <person name="Merkulov G."/>
            <person name="Milshina N.V."/>
            <person name="Mobarry C."/>
            <person name="Morris J."/>
            <person name="Moshrefi A."/>
            <person name="Mount S.M."/>
            <person name="Moy M."/>
            <person name="Murphy B."/>
            <person name="Murphy L."/>
            <person name="Muzny D.M."/>
            <person name="Nelson D.L."/>
            <person name="Nelson D.R."/>
            <person name="Nelson K.A."/>
            <person name="Nixon K."/>
            <person name="Nusskern D.R."/>
            <person name="Pacleb J.M."/>
            <person name="Palazzolo M."/>
            <person name="Pittman G.S."/>
            <person name="Pan S."/>
            <person name="Pollard J."/>
            <person name="Puri V."/>
            <person name="Reese M.G."/>
            <person name="Reinert K."/>
            <person name="Remington K."/>
            <person name="Saunders R.D."/>
            <person name="Scheeler F."/>
            <person name="Shen H."/>
            <person name="Shue B.C."/>
            <person name="Siden-Kiamos I."/>
            <person name="Simpson M."/>
            <person name="Skupski M.P."/>
            <person name="Smith T."/>
            <person name="Spier E."/>
            <person name="Spradling A.C."/>
            <person name="Stapleton M."/>
            <person name="Strong R."/>
            <person name="Sun E."/>
            <person name="Svirskas R."/>
            <person name="Tector C."/>
            <person name="Turner R."/>
            <person name="Venter E."/>
            <person name="Wang A.H."/>
            <person name="Wang X."/>
            <person name="Wang Z.Y."/>
            <person name="Wassarman D.A."/>
            <person name="Weinstock G.M."/>
            <person name="Weissenbach J."/>
            <person name="Williams S.M."/>
            <person name="WoodageT"/>
            <person name="Worley K.C."/>
            <person name="Wu D."/>
            <person name="Yang S."/>
            <person name="Yao Q.A."/>
            <person name="Ye J."/>
            <person name="Yeh R.F."/>
            <person name="Zaveri J.S."/>
            <person name="Zhan M."/>
            <person name="Zhang G."/>
            <person name="Zhao Q."/>
            <person name="Zheng L."/>
            <person name="Zheng X.H."/>
            <person name="Zhong F.N."/>
            <person name="Zhong W."/>
            <person name="Zhou X."/>
            <person name="Zhu S."/>
            <person name="Zhu X."/>
            <person name="Smith H.O."/>
            <person name="Gibbs R.A."/>
            <person name="Myers E.W."/>
            <person name="Rubin G.M."/>
            <person name="Venter J.C."/>
        </authorList>
    </citation>
    <scope>NUCLEOTIDE SEQUENCE [LARGE SCALE GENOMIC DNA]</scope>
    <source>
        <strain evidence="10">Berkeley</strain>
    </source>
</reference>
<feature type="domain" description="SMB" evidence="3">
    <location>
        <begin position="28"/>
        <end position="83"/>
    </location>
</feature>
<dbReference type="EMBL" id="BT023189">
    <property type="protein sequence ID" value="AAY55605.1"/>
    <property type="molecule type" value="mRNA"/>
</dbReference>
<dbReference type="UCSC" id="CG42339-RA">
    <property type="organism name" value="d. melanogaster"/>
</dbReference>
<dbReference type="PROSITE" id="PS50958">
    <property type="entry name" value="SMB_2"/>
    <property type="match status" value="1"/>
</dbReference>
<reference evidence="4" key="8">
    <citation type="submission" date="2006-08" db="EMBL/GenBank/DDBJ databases">
        <authorList>
            <person name="Celniker S."/>
            <person name="Carlson J."/>
            <person name="Wan K."/>
            <person name="Frise E."/>
            <person name="Hoskins R."/>
            <person name="Park S."/>
            <person name="Svirskas R."/>
            <person name="Rubin G."/>
        </authorList>
    </citation>
    <scope>NUCLEOTIDE SEQUENCE</scope>
</reference>
<evidence type="ECO:0000256" key="1">
    <source>
        <dbReference type="ARBA" id="ARBA00023157"/>
    </source>
</evidence>
<reference evidence="4" key="15">
    <citation type="submission" date="2024-06" db="EMBL/GenBank/DDBJ databases">
        <title>Drosophila melanogaster release 4 sequence.</title>
        <authorList>
            <consortium name="Berkeley Drosophila Genome Project"/>
            <person name="Celniker S."/>
            <person name="Carlson J."/>
            <person name="Wan K."/>
            <person name="Pfeiffer B."/>
            <person name="Frise E."/>
            <person name="George R."/>
            <person name="Hoskins R."/>
            <person name="Stapleton M."/>
            <person name="Pacleb J."/>
            <person name="Park S."/>
            <person name="Svirskas R."/>
            <person name="Smith E."/>
            <person name="Yu C."/>
            <person name="Rubin G."/>
        </authorList>
    </citation>
    <scope>NUCLEOTIDE SEQUENCE</scope>
</reference>
<reference evidence="4" key="12">
    <citation type="journal article" date="2015" name="G3 (Bethesda)">
        <title>Gene Model Annotations for Drosophila melanogaster: The Rule-Benders.</title>
        <authorList>
            <consortium name="FlyBase Consortium"/>
            <person name="Crosby M.A."/>
            <person name="Gramates L.S."/>
            <person name="Dos Santos G."/>
            <person name="Matthews B.B."/>
            <person name="St Pierre S.E."/>
            <person name="Zhou P."/>
            <person name="Schroeder A.J."/>
            <person name="Falls K."/>
            <person name="Emmert D.B."/>
            <person name="Russo S.M."/>
            <person name="Gelbart W.M."/>
            <person name="null"/>
        </authorList>
    </citation>
    <scope>NUCLEOTIDE SEQUENCE</scope>
</reference>
<evidence type="ECO:0000313" key="10">
    <source>
        <dbReference type="Proteomes" id="UP000000803"/>
    </source>
</evidence>
<dbReference type="OrthoDB" id="98591at2759"/>
<reference evidence="10" key="2">
    <citation type="journal article" date="2002" name="Genome Biol.">
        <title>Finishing a whole-genome shotgun: release 3 of the Drosophila melanogaster euchromatic genome sequence.</title>
        <authorList>
            <person name="Celniker S.E."/>
            <person name="Wheeler D.A."/>
            <person name="Kronmiller B."/>
            <person name="Carlson J.W."/>
            <person name="Halpern A."/>
            <person name="Patel S."/>
            <person name="Adams M."/>
            <person name="Champe M."/>
            <person name="Dugan S.P."/>
            <person name="Frise E."/>
            <person name="Hodgson A."/>
            <person name="George R.A."/>
            <person name="Hoskins R.A."/>
            <person name="Laverty T."/>
            <person name="Muzny D.M."/>
            <person name="Nelson C.R."/>
            <person name="Pacleb J.M."/>
            <person name="Park S."/>
            <person name="Pfeiffer B.D."/>
            <person name="Richards S."/>
            <person name="Sodergren E.J."/>
            <person name="Svirskas R."/>
            <person name="Tabor P.E."/>
            <person name="Wan K."/>
            <person name="Stapleton M."/>
            <person name="Sutton G.G."/>
            <person name="Venter C."/>
            <person name="Weinstock G."/>
            <person name="Scherer S.E."/>
            <person name="Myers E.W."/>
            <person name="Gibbs R.A."/>
            <person name="Rubin G.M."/>
        </authorList>
    </citation>
    <scope>NUCLEOTIDE SEQUENCE [LARGE SCALE GENOMIC DNA]</scope>
    <source>
        <strain evidence="10">Berkeley</strain>
    </source>
</reference>
<reference evidence="4" key="14">
    <citation type="submission" date="2023-12" db="EMBL/GenBank/DDBJ databases">
        <authorList>
            <consortium name="FlyBase"/>
        </authorList>
    </citation>
    <scope>NUCLEOTIDE SEQUENCE</scope>
</reference>
<dbReference type="VEuPathDB" id="VectorBase:FBgn0259241"/>
<dbReference type="FlyBase" id="FBgn0259241">
    <property type="gene designation" value="vex"/>
</dbReference>